<keyword evidence="4" id="KW-0560">Oxidoreductase</keyword>
<evidence type="ECO:0000256" key="2">
    <source>
        <dbReference type="ARBA" id="ARBA00006484"/>
    </source>
</evidence>
<dbReference type="InterPro" id="IPR020904">
    <property type="entry name" value="Sc_DH/Rdtase_CS"/>
</dbReference>
<comment type="caution">
    <text evidence="7">The sequence shown here is derived from an EMBL/GenBank/DDBJ whole genome shotgun (WGS) entry which is preliminary data.</text>
</comment>
<dbReference type="EMBL" id="JLXW01000010">
    <property type="protein sequence ID" value="KBZ60951.1"/>
    <property type="molecule type" value="Genomic_DNA"/>
</dbReference>
<evidence type="ECO:0000313" key="8">
    <source>
        <dbReference type="Proteomes" id="UP000025947"/>
    </source>
</evidence>
<proteinExistence type="inferred from homology"/>
<comment type="similarity">
    <text evidence="2">Belongs to the short-chain dehydrogenases/reductases (SDR) family.</text>
</comment>
<evidence type="ECO:0000313" key="7">
    <source>
        <dbReference type="EMBL" id="KBZ60951.1"/>
    </source>
</evidence>
<dbReference type="AlphaFoldDB" id="A0A051TX88"/>
<dbReference type="GO" id="GO:0032787">
    <property type="term" value="P:monocarboxylic acid metabolic process"/>
    <property type="evidence" value="ECO:0007669"/>
    <property type="project" value="UniProtKB-ARBA"/>
</dbReference>
<gene>
    <name evidence="7" type="ORF">K875_03902</name>
</gene>
<dbReference type="PANTHER" id="PTHR42879">
    <property type="entry name" value="3-OXOACYL-(ACYL-CARRIER-PROTEIN) REDUCTASE"/>
    <property type="match status" value="1"/>
</dbReference>
<dbReference type="InterPro" id="IPR002347">
    <property type="entry name" value="SDR_fam"/>
</dbReference>
<sequence length="267" mass="27594">MDLGFHGATAVVTGGSKGMGLAIAESLGAEGASVAIMARGHAALDSAARRIRSAGAPEVLTISVDMSDPESIVSAFASIGHAWDSLNVLVHTVGPNAGAFEDLDDDDWYAAFDLGTLSAVRSVRAALPLLRSADWARIVTLSAHSIQRQSSRLVAYTAAKSALSSFTKNLSKSLGAEGILVNCVCPGTIVTASFTEVLRDVLAADGLDSSDPKHVMSWVEKTYGHPCDVGRAGLPEEIASATAYLASRRNGYVTGATVNVDGGSDFV</sequence>
<keyword evidence="3" id="KW-0964">Secreted</keyword>
<comment type="catalytic activity">
    <reaction evidence="6">
        <text>a (3R)-hydroxyacyl-[ACP] + NADP(+) = a 3-oxoacyl-[ACP] + NADPH + H(+)</text>
        <dbReference type="Rhea" id="RHEA:17397"/>
        <dbReference type="Rhea" id="RHEA-COMP:9916"/>
        <dbReference type="Rhea" id="RHEA-COMP:9945"/>
        <dbReference type="ChEBI" id="CHEBI:15378"/>
        <dbReference type="ChEBI" id="CHEBI:57783"/>
        <dbReference type="ChEBI" id="CHEBI:58349"/>
        <dbReference type="ChEBI" id="CHEBI:78776"/>
        <dbReference type="ChEBI" id="CHEBI:78827"/>
        <dbReference type="EC" id="1.1.1.100"/>
    </reaction>
    <physiologicalReaction direction="right-to-left" evidence="6">
        <dbReference type="Rhea" id="RHEA:17399"/>
    </physiologicalReaction>
</comment>
<dbReference type="Gene3D" id="3.40.50.720">
    <property type="entry name" value="NAD(P)-binding Rossmann-like Domain"/>
    <property type="match status" value="1"/>
</dbReference>
<evidence type="ECO:0000256" key="6">
    <source>
        <dbReference type="ARBA" id="ARBA00047400"/>
    </source>
</evidence>
<reference evidence="7 8" key="1">
    <citation type="submission" date="2014-04" db="EMBL/GenBank/DDBJ databases">
        <title>The Genome Sequence of Mycobacterium tuberculosis TKK-01-0051.</title>
        <authorList>
            <consortium name="The Broad Institute Genomics Platform"/>
            <consortium name="The Broad Institute Genome Sequencing Center for Infectious Disease"/>
            <person name="Earl A.M."/>
            <person name="Cohen K."/>
            <person name="Pym A."/>
            <person name="Bishai W."/>
            <person name="Maharaj K."/>
            <person name="Desjardins C."/>
            <person name="Abeel T."/>
            <person name="Young S."/>
            <person name="Zeng Q."/>
            <person name="Gargeya S."/>
            <person name="Abouelleil A."/>
            <person name="Alvarado L."/>
            <person name="Chapman S.B."/>
            <person name="Gainer-Dewar J."/>
            <person name="Goldberg J."/>
            <person name="Griggs A."/>
            <person name="Gujja S."/>
            <person name="Hansen M."/>
            <person name="Howarth C."/>
            <person name="Imamovic A."/>
            <person name="Larimer J."/>
            <person name="Murphy C."/>
            <person name="Naylor J."/>
            <person name="Pearson M."/>
            <person name="Poon T.W."/>
            <person name="Priest M."/>
            <person name="Roberts A."/>
            <person name="Saif S."/>
            <person name="Shea T."/>
            <person name="Sykes S."/>
            <person name="Wortman J."/>
            <person name="Nusbaum C."/>
            <person name="Birren B."/>
        </authorList>
    </citation>
    <scope>NUCLEOTIDE SEQUENCE [LARGE SCALE GENOMIC DNA]</scope>
    <source>
        <strain evidence="7 8">TKK-01-0051</strain>
    </source>
</reference>
<dbReference type="PRINTS" id="PR00081">
    <property type="entry name" value="GDHRDH"/>
</dbReference>
<comment type="subcellular location">
    <subcellularLocation>
        <location evidence="1">Secreted</location>
        <location evidence="1">Cell wall</location>
    </subcellularLocation>
</comment>
<dbReference type="InterPro" id="IPR050259">
    <property type="entry name" value="SDR"/>
</dbReference>
<dbReference type="PANTHER" id="PTHR42879:SF6">
    <property type="entry name" value="NADPH-DEPENDENT REDUCTASE BACG"/>
    <property type="match status" value="1"/>
</dbReference>
<dbReference type="Proteomes" id="UP000025947">
    <property type="component" value="Unassembled WGS sequence"/>
</dbReference>
<dbReference type="Pfam" id="PF13561">
    <property type="entry name" value="adh_short_C2"/>
    <property type="match status" value="1"/>
</dbReference>
<organism evidence="7 8">
    <name type="scientific">Mycobacterium [tuberculosis] TKK-01-0051</name>
    <dbReference type="NCBI Taxonomy" id="1324261"/>
    <lineage>
        <taxon>Bacteria</taxon>
        <taxon>Bacillati</taxon>
        <taxon>Actinomycetota</taxon>
        <taxon>Actinomycetes</taxon>
        <taxon>Mycobacteriales</taxon>
        <taxon>Mycobacteriaceae</taxon>
        <taxon>Mycobacterium</taxon>
        <taxon>Mycobacterium avium complex (MAC)</taxon>
    </lineage>
</organism>
<evidence type="ECO:0000256" key="4">
    <source>
        <dbReference type="ARBA" id="ARBA00023002"/>
    </source>
</evidence>
<evidence type="ECO:0000256" key="5">
    <source>
        <dbReference type="ARBA" id="ARBA00040781"/>
    </source>
</evidence>
<dbReference type="PATRIC" id="fig|1324261.3.peg.3944"/>
<keyword evidence="3" id="KW-0134">Cell wall</keyword>
<dbReference type="InterPro" id="IPR036291">
    <property type="entry name" value="NAD(P)-bd_dom_sf"/>
</dbReference>
<dbReference type="RefSeq" id="WP_044486364.1">
    <property type="nucleotide sequence ID" value="NZ_KK328284.1"/>
</dbReference>
<name>A0A051TX88_9MYCO</name>
<dbReference type="GO" id="GO:0004316">
    <property type="term" value="F:3-oxoacyl-[acyl-carrier-protein] reductase (NADPH) activity"/>
    <property type="evidence" value="ECO:0007669"/>
    <property type="project" value="UniProtKB-EC"/>
</dbReference>
<keyword evidence="8" id="KW-1185">Reference proteome</keyword>
<dbReference type="HOGENOM" id="CLU_010194_1_2_11"/>
<dbReference type="SUPFAM" id="SSF51735">
    <property type="entry name" value="NAD(P)-binding Rossmann-fold domains"/>
    <property type="match status" value="1"/>
</dbReference>
<protein>
    <recommendedName>
        <fullName evidence="5">3-oxoacyl-[acyl-carrier-protein] reductase MabA</fullName>
    </recommendedName>
</protein>
<accession>A0A051TX88</accession>
<dbReference type="FunFam" id="3.40.50.720:FF:000084">
    <property type="entry name" value="Short-chain dehydrogenase reductase"/>
    <property type="match status" value="1"/>
</dbReference>
<evidence type="ECO:0000256" key="1">
    <source>
        <dbReference type="ARBA" id="ARBA00004191"/>
    </source>
</evidence>
<evidence type="ECO:0000256" key="3">
    <source>
        <dbReference type="ARBA" id="ARBA00022512"/>
    </source>
</evidence>
<dbReference type="PROSITE" id="PS00061">
    <property type="entry name" value="ADH_SHORT"/>
    <property type="match status" value="1"/>
</dbReference>